<dbReference type="GO" id="GO:0000049">
    <property type="term" value="F:tRNA binding"/>
    <property type="evidence" value="ECO:0007669"/>
    <property type="project" value="TreeGrafter"/>
</dbReference>
<keyword evidence="6" id="KW-0547">Nucleotide-binding</keyword>
<dbReference type="NCBIfam" id="TIGR00277">
    <property type="entry name" value="HDIG"/>
    <property type="match status" value="1"/>
</dbReference>
<keyword evidence="8" id="KW-0694">RNA-binding</keyword>
<reference evidence="12 13" key="1">
    <citation type="journal article" date="2016" name="Nat. Commun.">
        <title>Thousands of microbial genomes shed light on interconnected biogeochemical processes in an aquifer system.</title>
        <authorList>
            <person name="Anantharaman K."/>
            <person name="Brown C.T."/>
            <person name="Hug L.A."/>
            <person name="Sharon I."/>
            <person name="Castelle C.J."/>
            <person name="Probst A.J."/>
            <person name="Thomas B.C."/>
            <person name="Singh A."/>
            <person name="Wilkins M.J."/>
            <person name="Karaoz U."/>
            <person name="Brodie E.L."/>
            <person name="Williams K.H."/>
            <person name="Hubbard S.S."/>
            <person name="Banfield J.F."/>
        </authorList>
    </citation>
    <scope>NUCLEOTIDE SEQUENCE [LARGE SCALE GENOMIC DNA]</scope>
</reference>
<dbReference type="Pfam" id="PF01966">
    <property type="entry name" value="HD"/>
    <property type="match status" value="1"/>
</dbReference>
<evidence type="ECO:0000259" key="10">
    <source>
        <dbReference type="Pfam" id="PF01966"/>
    </source>
</evidence>
<dbReference type="InterPro" id="IPR006675">
    <property type="entry name" value="HDIG_dom"/>
</dbReference>
<dbReference type="CDD" id="cd05398">
    <property type="entry name" value="NT_ClassII-CCAase"/>
    <property type="match status" value="1"/>
</dbReference>
<evidence type="ECO:0000256" key="1">
    <source>
        <dbReference type="ARBA" id="ARBA00001946"/>
    </source>
</evidence>
<sequence length="495" mass="56892">MVIPQEVKSILKKLKDAGYQAYIVGGCVRDFLLGIEPKDWDVATEAAPEEIQKVFPDNFYENKFLTVTAKTGSEKIPEVEITTYRLEAKYSDKRHPDEIRFAKSLDEDVARRDFTVNAMAIGIKSEARNSKSEIKIKSNLNIIDLFDGQKDLKKKIIRTVGSPDERFNEDALRMLRAVRFATTLEFTIEPKTAEAIKKNSIWLKAISQERIRDEFVKIIMLPKASDGVDLLRNLSLLKHIVPELEENYGVGQNKHHIYDCYQHALKALEYAAKKKFNMHVRLAALFHDIGKPRAKVGEGKESTFYNHEVLGAKMAFQILQRLKFSNKDTEKIVNLIRHHMFYYNVDEVSESSVRRLVKKVRPENMEELLQLREADRIGSGVPKAEPYKLRHLKYVIEKVSKDPISVKMLKVDGKDIMDILKIQPGPKVGQILDILLGYVLDDPKKNTKEFLEGEIKTLGALDDKKLKNLAEKSKEEKFEVQAEQDKVTKSKYWVT</sequence>
<evidence type="ECO:0008006" key="14">
    <source>
        <dbReference type="Google" id="ProtNLM"/>
    </source>
</evidence>
<proteinExistence type="inferred from homology"/>
<keyword evidence="3" id="KW-0819">tRNA processing</keyword>
<accession>A0A1G2HMT6</accession>
<dbReference type="PANTHER" id="PTHR46173:SF1">
    <property type="entry name" value="CCA TRNA NUCLEOTIDYLTRANSFERASE 1, MITOCHONDRIAL"/>
    <property type="match status" value="1"/>
</dbReference>
<evidence type="ECO:0000256" key="8">
    <source>
        <dbReference type="RuleBase" id="RU003953"/>
    </source>
</evidence>
<dbReference type="SUPFAM" id="SSF81891">
    <property type="entry name" value="Poly A polymerase C-terminal region-like"/>
    <property type="match status" value="1"/>
</dbReference>
<dbReference type="GO" id="GO:0046872">
    <property type="term" value="F:metal ion binding"/>
    <property type="evidence" value="ECO:0007669"/>
    <property type="project" value="UniProtKB-KW"/>
</dbReference>
<dbReference type="InterPro" id="IPR006674">
    <property type="entry name" value="HD_domain"/>
</dbReference>
<dbReference type="Gene3D" id="3.30.460.10">
    <property type="entry name" value="Beta Polymerase, domain 2"/>
    <property type="match status" value="1"/>
</dbReference>
<dbReference type="AlphaFoldDB" id="A0A1G2HMT6"/>
<feature type="domain" description="Poly A polymerase head" evidence="9">
    <location>
        <begin position="21"/>
        <end position="158"/>
    </location>
</feature>
<dbReference type="InterPro" id="IPR032828">
    <property type="entry name" value="PolyA_RNA-bd"/>
</dbReference>
<keyword evidence="7" id="KW-0460">Magnesium</keyword>
<evidence type="ECO:0000256" key="2">
    <source>
        <dbReference type="ARBA" id="ARBA00022679"/>
    </source>
</evidence>
<evidence type="ECO:0000256" key="7">
    <source>
        <dbReference type="ARBA" id="ARBA00022842"/>
    </source>
</evidence>
<dbReference type="EMBL" id="MHOO01000011">
    <property type="protein sequence ID" value="OGZ63709.1"/>
    <property type="molecule type" value="Genomic_DNA"/>
</dbReference>
<organism evidence="12 13">
    <name type="scientific">Candidatus Staskawiczbacteria bacterium RIFCSPHIGHO2_01_FULL_39_25</name>
    <dbReference type="NCBI Taxonomy" id="1802202"/>
    <lineage>
        <taxon>Bacteria</taxon>
        <taxon>Candidatus Staskawicziibacteriota</taxon>
    </lineage>
</organism>
<comment type="similarity">
    <text evidence="8">Belongs to the tRNA nucleotidyltransferase/poly(A) polymerase family.</text>
</comment>
<evidence type="ECO:0000256" key="5">
    <source>
        <dbReference type="ARBA" id="ARBA00022723"/>
    </source>
</evidence>
<dbReference type="InterPro" id="IPR003607">
    <property type="entry name" value="HD/PDEase_dom"/>
</dbReference>
<evidence type="ECO:0000259" key="9">
    <source>
        <dbReference type="Pfam" id="PF01743"/>
    </source>
</evidence>
<dbReference type="Proteomes" id="UP000176855">
    <property type="component" value="Unassembled WGS sequence"/>
</dbReference>
<dbReference type="InterPro" id="IPR043519">
    <property type="entry name" value="NT_sf"/>
</dbReference>
<feature type="domain" description="tRNA nucleotidyltransferase/poly(A) polymerase RNA and SrmB- binding" evidence="11">
    <location>
        <begin position="186"/>
        <end position="246"/>
    </location>
</feature>
<keyword evidence="2 8" id="KW-0808">Transferase</keyword>
<dbReference type="Gene3D" id="1.10.246.80">
    <property type="match status" value="1"/>
</dbReference>
<name>A0A1G2HMT6_9BACT</name>
<evidence type="ECO:0000256" key="3">
    <source>
        <dbReference type="ARBA" id="ARBA00022694"/>
    </source>
</evidence>
<comment type="caution">
    <text evidence="12">The sequence shown here is derived from an EMBL/GenBank/DDBJ whole genome shotgun (WGS) entry which is preliminary data.</text>
</comment>
<evidence type="ECO:0000313" key="13">
    <source>
        <dbReference type="Proteomes" id="UP000176855"/>
    </source>
</evidence>
<dbReference type="PANTHER" id="PTHR46173">
    <property type="entry name" value="CCA TRNA NUCLEOTIDYLTRANSFERASE 1, MITOCHONDRIAL"/>
    <property type="match status" value="1"/>
</dbReference>
<dbReference type="STRING" id="1802202.A2730_00240"/>
<evidence type="ECO:0000313" key="12">
    <source>
        <dbReference type="EMBL" id="OGZ63709.1"/>
    </source>
</evidence>
<keyword evidence="5" id="KW-0479">Metal-binding</keyword>
<comment type="cofactor">
    <cofactor evidence="1">
        <name>Mg(2+)</name>
        <dbReference type="ChEBI" id="CHEBI:18420"/>
    </cofactor>
</comment>
<evidence type="ECO:0000259" key="11">
    <source>
        <dbReference type="Pfam" id="PF12627"/>
    </source>
</evidence>
<evidence type="ECO:0000256" key="6">
    <source>
        <dbReference type="ARBA" id="ARBA00022741"/>
    </source>
</evidence>
<gene>
    <name evidence="12" type="ORF">A2730_00240</name>
</gene>
<dbReference type="Gene3D" id="1.10.3090.10">
    <property type="entry name" value="cca-adding enzyme, domain 2"/>
    <property type="match status" value="1"/>
</dbReference>
<evidence type="ECO:0000256" key="4">
    <source>
        <dbReference type="ARBA" id="ARBA00022695"/>
    </source>
</evidence>
<dbReference type="CDD" id="cd00077">
    <property type="entry name" value="HDc"/>
    <property type="match status" value="1"/>
</dbReference>
<dbReference type="Pfam" id="PF12627">
    <property type="entry name" value="PolyA_pol_RNAbd"/>
    <property type="match status" value="1"/>
</dbReference>
<dbReference type="GO" id="GO:0008033">
    <property type="term" value="P:tRNA processing"/>
    <property type="evidence" value="ECO:0007669"/>
    <property type="project" value="UniProtKB-KW"/>
</dbReference>
<dbReference type="InterPro" id="IPR002646">
    <property type="entry name" value="PolA_pol_head_dom"/>
</dbReference>
<dbReference type="Pfam" id="PF01743">
    <property type="entry name" value="PolyA_pol"/>
    <property type="match status" value="1"/>
</dbReference>
<feature type="domain" description="HD" evidence="10">
    <location>
        <begin position="261"/>
        <end position="375"/>
    </location>
</feature>
<protein>
    <recommendedName>
        <fullName evidence="14">HD domain-containing protein</fullName>
    </recommendedName>
</protein>
<keyword evidence="4" id="KW-0548">Nucleotidyltransferase</keyword>
<dbReference type="SUPFAM" id="SSF81301">
    <property type="entry name" value="Nucleotidyltransferase"/>
    <property type="match status" value="1"/>
</dbReference>
<dbReference type="InterPro" id="IPR050264">
    <property type="entry name" value="Bact_CCA-adding_enz_type3_sf"/>
</dbReference>
<dbReference type="GO" id="GO:0000166">
    <property type="term" value="F:nucleotide binding"/>
    <property type="evidence" value="ECO:0007669"/>
    <property type="project" value="UniProtKB-KW"/>
</dbReference>
<dbReference type="GO" id="GO:0016779">
    <property type="term" value="F:nucleotidyltransferase activity"/>
    <property type="evidence" value="ECO:0007669"/>
    <property type="project" value="UniProtKB-KW"/>
</dbReference>